<reference evidence="2" key="2">
    <citation type="submission" date="2022-06" db="EMBL/GenBank/DDBJ databases">
        <authorList>
            <person name="Park Y.-J."/>
        </authorList>
    </citation>
    <scope>NUCLEOTIDE SEQUENCE</scope>
    <source>
        <strain evidence="2">TY</strain>
    </source>
</reference>
<keyword evidence="1" id="KW-0472">Membrane</keyword>
<dbReference type="Proteomes" id="UP001055732">
    <property type="component" value="Chromosome"/>
</dbReference>
<sequence length="347" mass="39442">MYKHFKILILSLLSLLLLPLALSEICEPYETYSITSVLPGSGWAFIVVHHSEWICETIAGEQTLRRNMPDGEYNLYYLFNGSNLLFLGKSNPLLGEPLIVTDINGTIYILQKSEEVVPYRNVTLVINGEARNLTITAKRVELKVYRFDGCASLVWNCTKVELQNGTIISPCEGNILTYFFTKSFPRNLSGIKGELRNGFLTFANSSYNIPVAEFEKYFKFSNDRTLETISAMRALPLGKGLLIYYPGEVKRRMGSFLSELPLVFYYGGGNLRHLEMSTEMQDVPECREHSQQNLSLNETSQTESTGGRICGIGTLLLLIILPLVWRHFRRKNKMNNKPKEARRLLEG</sequence>
<accession>A0A9E7MWI9</accession>
<keyword evidence="1" id="KW-0812">Transmembrane</keyword>
<evidence type="ECO:0000313" key="3">
    <source>
        <dbReference type="Proteomes" id="UP001055732"/>
    </source>
</evidence>
<dbReference type="KEGG" id="tagg:NF865_07575"/>
<dbReference type="EMBL" id="CP099582">
    <property type="protein sequence ID" value="USS40185.1"/>
    <property type="molecule type" value="Genomic_DNA"/>
</dbReference>
<dbReference type="RefSeq" id="WP_253304142.1">
    <property type="nucleotide sequence ID" value="NZ_CP099582.1"/>
</dbReference>
<evidence type="ECO:0000313" key="2">
    <source>
        <dbReference type="EMBL" id="USS40185.1"/>
    </source>
</evidence>
<feature type="transmembrane region" description="Helical" evidence="1">
    <location>
        <begin position="306"/>
        <end position="325"/>
    </location>
</feature>
<keyword evidence="1" id="KW-1133">Transmembrane helix</keyword>
<organism evidence="2 3">
    <name type="scientific">Thermococcus aggregans</name>
    <dbReference type="NCBI Taxonomy" id="110163"/>
    <lineage>
        <taxon>Archaea</taxon>
        <taxon>Methanobacteriati</taxon>
        <taxon>Methanobacteriota</taxon>
        <taxon>Thermococci</taxon>
        <taxon>Thermococcales</taxon>
        <taxon>Thermococcaceae</taxon>
        <taxon>Thermococcus</taxon>
    </lineage>
</organism>
<evidence type="ECO:0000256" key="1">
    <source>
        <dbReference type="SAM" id="Phobius"/>
    </source>
</evidence>
<gene>
    <name evidence="2" type="ORF">NF865_07575</name>
</gene>
<dbReference type="AlphaFoldDB" id="A0A9E7MWI9"/>
<keyword evidence="3" id="KW-1185">Reference proteome</keyword>
<reference evidence="2" key="1">
    <citation type="journal article" date="1998" name="Int. J. Syst. Bacteriol. 48 Pt">
        <title>Thermococcus guaymasensis sp. nov. and Thermococcus aggregans sp. nov., two novel thermophilic archaea isolated from the Guaymas Basin hydrothermal vent site.</title>
        <authorList>
            <person name="Canganella F."/>
            <person name="Jones W.J."/>
            <person name="Gambacorta A."/>
            <person name="Antranikian G."/>
        </authorList>
    </citation>
    <scope>NUCLEOTIDE SEQUENCE</scope>
    <source>
        <strain evidence="2">TY</strain>
    </source>
</reference>
<protein>
    <submittedName>
        <fullName evidence="2">Uncharacterized protein</fullName>
    </submittedName>
</protein>
<proteinExistence type="predicted"/>
<name>A0A9E7MWI9_THEAG</name>